<dbReference type="Proteomes" id="UP001243717">
    <property type="component" value="Unassembled WGS sequence"/>
</dbReference>
<evidence type="ECO:0000313" key="13">
    <source>
        <dbReference type="EMBL" id="MDQ8193397.1"/>
    </source>
</evidence>
<dbReference type="NCBIfam" id="TIGR01352">
    <property type="entry name" value="tonB_Cterm"/>
    <property type="match status" value="1"/>
</dbReference>
<feature type="compositionally biased region" description="Pro residues" evidence="10">
    <location>
        <begin position="79"/>
        <end position="93"/>
    </location>
</feature>
<comment type="similarity">
    <text evidence="2">Belongs to the TonB family.</text>
</comment>
<evidence type="ECO:0000256" key="11">
    <source>
        <dbReference type="SAM" id="Phobius"/>
    </source>
</evidence>
<dbReference type="RefSeq" id="WP_308949623.1">
    <property type="nucleotide sequence ID" value="NZ_JARXIC010000003.1"/>
</dbReference>
<evidence type="ECO:0000256" key="3">
    <source>
        <dbReference type="ARBA" id="ARBA00022448"/>
    </source>
</evidence>
<feature type="domain" description="TonB C-terminal" evidence="12">
    <location>
        <begin position="136"/>
        <end position="225"/>
    </location>
</feature>
<evidence type="ECO:0000313" key="14">
    <source>
        <dbReference type="Proteomes" id="UP001243717"/>
    </source>
</evidence>
<dbReference type="PROSITE" id="PS52015">
    <property type="entry name" value="TONB_CTD"/>
    <property type="match status" value="1"/>
</dbReference>
<keyword evidence="4" id="KW-1003">Cell membrane</keyword>
<sequence>MKHRPEDTAPDKPKFSSRSLGVISAAAALTIGIFVLFPFTQFIGNQTRELVTLRSIDVAPPPPPPPPSEEPPPEEPPVEEAPPPDLSEPPPPLDLAQLEMALNPGMGDDFSNAFSVAGFDVAGDTASEIMTFEISDLDEMPRMLKGRRPKHPPNLLRERVEGVVRLKVLLDETGRVNVQSVISSTHSAFERPAIQAAEDFRYTPPTKNGEPARTVFVLPMKFSIN</sequence>
<feature type="transmembrane region" description="Helical" evidence="11">
    <location>
        <begin position="20"/>
        <end position="39"/>
    </location>
</feature>
<proteinExistence type="inferred from homology"/>
<gene>
    <name evidence="13" type="ORF">QEH59_03110</name>
</gene>
<dbReference type="Gene3D" id="3.30.1150.10">
    <property type="match status" value="1"/>
</dbReference>
<dbReference type="PANTHER" id="PTHR33446">
    <property type="entry name" value="PROTEIN TONB-RELATED"/>
    <property type="match status" value="1"/>
</dbReference>
<dbReference type="InterPro" id="IPR051045">
    <property type="entry name" value="TonB-dependent_transducer"/>
</dbReference>
<protein>
    <submittedName>
        <fullName evidence="13">Energy transducer TonB</fullName>
    </submittedName>
</protein>
<keyword evidence="14" id="KW-1185">Reference proteome</keyword>
<reference evidence="13 14" key="1">
    <citation type="submission" date="2023-04" db="EMBL/GenBank/DDBJ databases">
        <title>A novel bacteria isolated from coastal sediment.</title>
        <authorList>
            <person name="Liu X.-J."/>
            <person name="Du Z.-J."/>
        </authorList>
    </citation>
    <scope>NUCLEOTIDE SEQUENCE [LARGE SCALE GENOMIC DNA]</scope>
    <source>
        <strain evidence="13 14">SDUM461004</strain>
    </source>
</reference>
<dbReference type="Pfam" id="PF03544">
    <property type="entry name" value="TonB_C"/>
    <property type="match status" value="1"/>
</dbReference>
<evidence type="ECO:0000256" key="7">
    <source>
        <dbReference type="ARBA" id="ARBA00022927"/>
    </source>
</evidence>
<dbReference type="SUPFAM" id="SSF74653">
    <property type="entry name" value="TolA/TonB C-terminal domain"/>
    <property type="match status" value="1"/>
</dbReference>
<keyword evidence="5" id="KW-0997">Cell inner membrane</keyword>
<evidence type="ECO:0000256" key="9">
    <source>
        <dbReference type="ARBA" id="ARBA00023136"/>
    </source>
</evidence>
<accession>A0ABU1AF13</accession>
<keyword evidence="8 11" id="KW-1133">Transmembrane helix</keyword>
<evidence type="ECO:0000256" key="5">
    <source>
        <dbReference type="ARBA" id="ARBA00022519"/>
    </source>
</evidence>
<keyword evidence="7" id="KW-0653">Protein transport</keyword>
<evidence type="ECO:0000256" key="1">
    <source>
        <dbReference type="ARBA" id="ARBA00004383"/>
    </source>
</evidence>
<keyword evidence="3" id="KW-0813">Transport</keyword>
<organism evidence="13 14">
    <name type="scientific">Thalassobacterium sedimentorum</name>
    <dbReference type="NCBI Taxonomy" id="3041258"/>
    <lineage>
        <taxon>Bacteria</taxon>
        <taxon>Pseudomonadati</taxon>
        <taxon>Verrucomicrobiota</taxon>
        <taxon>Opitutia</taxon>
        <taxon>Puniceicoccales</taxon>
        <taxon>Coraliomargaritaceae</taxon>
        <taxon>Thalassobacterium</taxon>
    </lineage>
</organism>
<evidence type="ECO:0000256" key="10">
    <source>
        <dbReference type="SAM" id="MobiDB-lite"/>
    </source>
</evidence>
<feature type="region of interest" description="Disordered" evidence="10">
    <location>
        <begin position="56"/>
        <end position="94"/>
    </location>
</feature>
<comment type="subcellular location">
    <subcellularLocation>
        <location evidence="1">Cell inner membrane</location>
        <topology evidence="1">Single-pass membrane protein</topology>
        <orientation evidence="1">Periplasmic side</orientation>
    </subcellularLocation>
</comment>
<comment type="caution">
    <text evidence="13">The sequence shown here is derived from an EMBL/GenBank/DDBJ whole genome shotgun (WGS) entry which is preliminary data.</text>
</comment>
<evidence type="ECO:0000256" key="4">
    <source>
        <dbReference type="ARBA" id="ARBA00022475"/>
    </source>
</evidence>
<feature type="compositionally biased region" description="Pro residues" evidence="10">
    <location>
        <begin position="59"/>
        <end position="70"/>
    </location>
</feature>
<keyword evidence="9 11" id="KW-0472">Membrane</keyword>
<name>A0ABU1AF13_9BACT</name>
<evidence type="ECO:0000256" key="2">
    <source>
        <dbReference type="ARBA" id="ARBA00006555"/>
    </source>
</evidence>
<keyword evidence="6 11" id="KW-0812">Transmembrane</keyword>
<dbReference type="InterPro" id="IPR037682">
    <property type="entry name" value="TonB_C"/>
</dbReference>
<evidence type="ECO:0000256" key="6">
    <source>
        <dbReference type="ARBA" id="ARBA00022692"/>
    </source>
</evidence>
<dbReference type="InterPro" id="IPR006260">
    <property type="entry name" value="TonB/TolA_C"/>
</dbReference>
<evidence type="ECO:0000256" key="8">
    <source>
        <dbReference type="ARBA" id="ARBA00022989"/>
    </source>
</evidence>
<dbReference type="EMBL" id="JARXIC010000003">
    <property type="protein sequence ID" value="MDQ8193397.1"/>
    <property type="molecule type" value="Genomic_DNA"/>
</dbReference>
<evidence type="ECO:0000259" key="12">
    <source>
        <dbReference type="PROSITE" id="PS52015"/>
    </source>
</evidence>